<organism evidence="1 2">
    <name type="scientific">Phocicoccus pinnipedialis</name>
    <dbReference type="NCBI Taxonomy" id="110845"/>
    <lineage>
        <taxon>Bacteria</taxon>
        <taxon>Bacillati</taxon>
        <taxon>Bacillota</taxon>
        <taxon>Bacilli</taxon>
        <taxon>Bacillales</taxon>
        <taxon>Salinicoccaceae</taxon>
        <taxon>Phocicoccus</taxon>
    </lineage>
</organism>
<dbReference type="SUPFAM" id="SSF53383">
    <property type="entry name" value="PLP-dependent transferases"/>
    <property type="match status" value="1"/>
</dbReference>
<dbReference type="Proteomes" id="UP000588186">
    <property type="component" value="Unassembled WGS sequence"/>
</dbReference>
<protein>
    <submittedName>
        <fullName evidence="1">Aminotransferase/MSMEI_6121</fullName>
    </submittedName>
</protein>
<gene>
    <name evidence="1" type="ORF">JEOPIN946_00430</name>
</gene>
<name>A0A6V7R621_9BACL</name>
<dbReference type="Gene3D" id="3.40.640.10">
    <property type="entry name" value="Type I PLP-dependent aspartate aminotransferase-like (Major domain)"/>
    <property type="match status" value="1"/>
</dbReference>
<dbReference type="Pfam" id="PF12897">
    <property type="entry name" value="Asp_aminotransf"/>
    <property type="match status" value="1"/>
</dbReference>
<dbReference type="InterPro" id="IPR015424">
    <property type="entry name" value="PyrdxlP-dep_Trfase"/>
</dbReference>
<dbReference type="EMBL" id="CAJEWB010000005">
    <property type="protein sequence ID" value="CAD2072332.1"/>
    <property type="molecule type" value="Genomic_DNA"/>
</dbReference>
<dbReference type="InterPro" id="IPR024551">
    <property type="entry name" value="AspAT_Ic"/>
</dbReference>
<reference evidence="1 2" key="1">
    <citation type="submission" date="2020-07" db="EMBL/GenBank/DDBJ databases">
        <authorList>
            <person name="Criscuolo A."/>
        </authorList>
    </citation>
    <scope>NUCLEOTIDE SEQUENCE [LARGE SCALE GENOMIC DNA]</scope>
    <source>
        <strain evidence="1">CIP107946</strain>
    </source>
</reference>
<keyword evidence="2" id="KW-1185">Reference proteome</keyword>
<dbReference type="Gene3D" id="3.90.1150.10">
    <property type="entry name" value="Aspartate Aminotransferase, domain 1"/>
    <property type="match status" value="1"/>
</dbReference>
<dbReference type="AlphaFoldDB" id="A0A6V7R621"/>
<keyword evidence="1" id="KW-0032">Aminotransferase</keyword>
<accession>A0A6V7R621</accession>
<dbReference type="RefSeq" id="WP_208454719.1">
    <property type="nucleotide sequence ID" value="NZ_CAJEWB010000005.1"/>
</dbReference>
<comment type="caution">
    <text evidence="1">The sequence shown here is derived from an EMBL/GenBank/DDBJ whole genome shotgun (WGS) entry which is preliminary data.</text>
</comment>
<evidence type="ECO:0000313" key="1">
    <source>
        <dbReference type="EMBL" id="CAD2072332.1"/>
    </source>
</evidence>
<proteinExistence type="predicted"/>
<keyword evidence="1" id="KW-0808">Transferase</keyword>
<dbReference type="PANTHER" id="PTHR43799:SF1">
    <property type="entry name" value="ASPARTATE AMINOTRANSFERASE"/>
    <property type="match status" value="1"/>
</dbReference>
<dbReference type="CDD" id="cd00609">
    <property type="entry name" value="AAT_like"/>
    <property type="match status" value="1"/>
</dbReference>
<dbReference type="GO" id="GO:0004069">
    <property type="term" value="F:L-aspartate:2-oxoglutarate aminotransferase activity"/>
    <property type="evidence" value="ECO:0007669"/>
    <property type="project" value="InterPro"/>
</dbReference>
<evidence type="ECO:0000313" key="2">
    <source>
        <dbReference type="Proteomes" id="UP000588186"/>
    </source>
</evidence>
<sequence length="423" mass="47609">MATLNLDELKSLLEVTNSKLRDLEKLDLNVDMTRGKPSFEQIRLSRDILTNIDEEVFDRNPNIFNYGIGDGIEEAKQLFASMLEVRSDEIYVGGNSSLNLMYDTMLKAMYFGMVDSNRPWMKEDTVKFICPVPGYDRHFAICESLGIEMITVDMTPNGPDMDAVEALVKEDASIKGIWCVPKYSNPDGAIYSKETIERLASMETAAKDFKIFYDNAYAVHFLDGEFIEQESMLEACKNAGNPNRVIIFASTSKITFPGAGVGVISANRESLDYMEKLIAAQSISQDKVNQLRHVLFLKDFDTLLEHMKKQAAILKPKFDIVLDSLKSTVADERIATWSNPRGGYFISVDTYPGCAKKIEEECARLGLKITKAGSTYPYYDNPKDNNLRIAPSFLGRSDLVQAMDVFTTVLQKIAIEEMLKNEQ</sequence>
<dbReference type="InterPro" id="IPR015421">
    <property type="entry name" value="PyrdxlP-dep_Trfase_major"/>
</dbReference>
<dbReference type="PANTHER" id="PTHR43799">
    <property type="entry name" value="AMINOTRANSFERASE, PUTATIVE-RELATED"/>
    <property type="match status" value="1"/>
</dbReference>
<dbReference type="InterPro" id="IPR015422">
    <property type="entry name" value="PyrdxlP-dep_Trfase_small"/>
</dbReference>